<dbReference type="InterPro" id="IPR018765">
    <property type="entry name" value="DUF2341"/>
</dbReference>
<sequence length="407" mass="43647">MPDDLAWLVRSGDAGLTGNKVSSKPQLSAAPDKRDHMQKTGRTLTLSAAVLAALLVPVAASEARAGWAHQRKITIDTSASGANVAGDVRGFPVPVRLDAGNFDFGQAKPDGADIRFDDAAGRPLPYEIEKWDAAAKRAAIWVRTDVKGNNATQSVTLKWGNPAASSESNGAAVFPKADGWITAHHLAEKGAAAGYRDSVGNLDGKGVGITGDATGTGVVGNALSLTRARGEYVLLPGSESSGLFNPLPSKGTFSIWSNARTHPAAYIAMFAKGETGFRIHYFGEGDQTEPCIDVANYDWCPLPSGAYTKVKNNTWYHFVFVIDKPNAYYYINGKLEVGKTDTNAWKTTGTEPVTIGNNEKTPGSNNRKRSFDGLLDEARILSVPKDRNWAKLDFESQKPGSKLLRHK</sequence>
<reference evidence="4" key="1">
    <citation type="journal article" date="2019" name="Int. J. Syst. Evol. Microbiol.">
        <title>The Global Catalogue of Microorganisms (GCM) 10K type strain sequencing project: providing services to taxonomists for standard genome sequencing and annotation.</title>
        <authorList>
            <consortium name="The Broad Institute Genomics Platform"/>
            <consortium name="The Broad Institute Genome Sequencing Center for Infectious Disease"/>
            <person name="Wu L."/>
            <person name="Ma J."/>
        </authorList>
    </citation>
    <scope>NUCLEOTIDE SEQUENCE [LARGE SCALE GENOMIC DNA]</scope>
    <source>
        <strain evidence="4">JCM 3296</strain>
    </source>
</reference>
<feature type="compositionally biased region" description="Polar residues" evidence="1">
    <location>
        <begin position="348"/>
        <end position="365"/>
    </location>
</feature>
<dbReference type="EMBL" id="BMRE01000007">
    <property type="protein sequence ID" value="GGU31165.1"/>
    <property type="molecule type" value="Genomic_DNA"/>
</dbReference>
<dbReference type="Pfam" id="PF10102">
    <property type="entry name" value="DUF2341"/>
    <property type="match status" value="1"/>
</dbReference>
<evidence type="ECO:0000256" key="1">
    <source>
        <dbReference type="SAM" id="MobiDB-lite"/>
    </source>
</evidence>
<feature type="domain" description="DUF2341" evidence="2">
    <location>
        <begin position="110"/>
        <end position="178"/>
    </location>
</feature>
<proteinExistence type="predicted"/>
<organism evidence="3 4">
    <name type="scientific">Lentzea flava</name>
    <dbReference type="NCBI Taxonomy" id="103732"/>
    <lineage>
        <taxon>Bacteria</taxon>
        <taxon>Bacillati</taxon>
        <taxon>Actinomycetota</taxon>
        <taxon>Actinomycetes</taxon>
        <taxon>Pseudonocardiales</taxon>
        <taxon>Pseudonocardiaceae</taxon>
        <taxon>Lentzea</taxon>
    </lineage>
</organism>
<comment type="caution">
    <text evidence="3">The sequence shown here is derived from an EMBL/GenBank/DDBJ whole genome shotgun (WGS) entry which is preliminary data.</text>
</comment>
<evidence type="ECO:0000313" key="4">
    <source>
        <dbReference type="Proteomes" id="UP000649573"/>
    </source>
</evidence>
<feature type="region of interest" description="Disordered" evidence="1">
    <location>
        <begin position="348"/>
        <end position="370"/>
    </location>
</feature>
<dbReference type="InterPro" id="IPR013320">
    <property type="entry name" value="ConA-like_dom_sf"/>
</dbReference>
<gene>
    <name evidence="3" type="ORF">GCM10010178_24350</name>
</gene>
<evidence type="ECO:0000313" key="3">
    <source>
        <dbReference type="EMBL" id="GGU31165.1"/>
    </source>
</evidence>
<dbReference type="Gene3D" id="2.60.120.200">
    <property type="match status" value="1"/>
</dbReference>
<keyword evidence="4" id="KW-1185">Reference proteome</keyword>
<evidence type="ECO:0000259" key="2">
    <source>
        <dbReference type="Pfam" id="PF10102"/>
    </source>
</evidence>
<protein>
    <recommendedName>
        <fullName evidence="2">DUF2341 domain-containing protein</fullName>
    </recommendedName>
</protein>
<dbReference type="Proteomes" id="UP000649573">
    <property type="component" value="Unassembled WGS sequence"/>
</dbReference>
<accession>A0ABQ2UIB8</accession>
<dbReference type="Pfam" id="PF13385">
    <property type="entry name" value="Laminin_G_3"/>
    <property type="match status" value="1"/>
</dbReference>
<dbReference type="SUPFAM" id="SSF49899">
    <property type="entry name" value="Concanavalin A-like lectins/glucanases"/>
    <property type="match status" value="1"/>
</dbReference>
<name>A0ABQ2UIB8_9PSEU</name>